<dbReference type="EMBL" id="LR788253">
    <property type="protein sequence ID" value="CAB3264115.1"/>
    <property type="molecule type" value="mRNA"/>
</dbReference>
<dbReference type="GO" id="GO:0005509">
    <property type="term" value="F:calcium ion binding"/>
    <property type="evidence" value="ECO:0007669"/>
    <property type="project" value="InterPro"/>
</dbReference>
<gene>
    <name evidence="3" type="primary">Myl1-001</name>
</gene>
<dbReference type="PANTHER" id="PTHR23048:SF49">
    <property type="entry name" value="FI08416P-RELATED"/>
    <property type="match status" value="1"/>
</dbReference>
<dbReference type="FunFam" id="1.10.238.10:FF:000003">
    <property type="entry name" value="Calmodulin A"/>
    <property type="match status" value="1"/>
</dbReference>
<accession>A0A6F9DMG9</accession>
<dbReference type="PROSITE" id="PS50222">
    <property type="entry name" value="EF_HAND_2"/>
    <property type="match status" value="1"/>
</dbReference>
<sequence length="174" mass="19626">MFSDIKEAFEVFSLNFKMVDFNEQQLEDIKEAFEVFSQTPDMEIGYDQVGSMFRSLNLNPTEEDVLKALGNPSKEDMGAKKLKYDEFLPVYSQLLKDYVEGTFDDMLEGLRVFDKEGNGTVMGAEIRHVLRTLGDKMDASEISGVMDGQEDMNGSIAIEGEILAPILCLLFVCY</sequence>
<dbReference type="PANTHER" id="PTHR23048">
    <property type="entry name" value="MYOSIN LIGHT CHAIN 1, 3"/>
    <property type="match status" value="1"/>
</dbReference>
<dbReference type="SUPFAM" id="SSF47473">
    <property type="entry name" value="EF-hand"/>
    <property type="match status" value="1"/>
</dbReference>
<evidence type="ECO:0000256" key="1">
    <source>
        <dbReference type="ARBA" id="ARBA00022737"/>
    </source>
</evidence>
<dbReference type="InterPro" id="IPR050230">
    <property type="entry name" value="CALM/Myosin/TropC-like"/>
</dbReference>
<keyword evidence="1" id="KW-0677">Repeat</keyword>
<dbReference type="AlphaFoldDB" id="A0A6F9DMG9"/>
<reference evidence="3" key="1">
    <citation type="submission" date="2020-04" db="EMBL/GenBank/DDBJ databases">
        <authorList>
            <person name="Neveu A P."/>
        </authorList>
    </citation>
    <scope>NUCLEOTIDE SEQUENCE</scope>
    <source>
        <tissue evidence="3">Whole embryo</tissue>
    </source>
</reference>
<evidence type="ECO:0000313" key="3">
    <source>
        <dbReference type="EMBL" id="CAB3264115.1"/>
    </source>
</evidence>
<feature type="domain" description="EF-hand" evidence="2">
    <location>
        <begin position="101"/>
        <end position="136"/>
    </location>
</feature>
<protein>
    <submittedName>
        <fullName evidence="3">Myosin light chain 3, skeletal muscle isoform</fullName>
    </submittedName>
</protein>
<dbReference type="Gene3D" id="1.10.238.10">
    <property type="entry name" value="EF-hand"/>
    <property type="match status" value="2"/>
</dbReference>
<name>A0A6F9DMG9_9ASCI</name>
<organism evidence="3">
    <name type="scientific">Phallusia mammillata</name>
    <dbReference type="NCBI Taxonomy" id="59560"/>
    <lineage>
        <taxon>Eukaryota</taxon>
        <taxon>Metazoa</taxon>
        <taxon>Chordata</taxon>
        <taxon>Tunicata</taxon>
        <taxon>Ascidiacea</taxon>
        <taxon>Phlebobranchia</taxon>
        <taxon>Ascidiidae</taxon>
        <taxon>Phallusia</taxon>
    </lineage>
</organism>
<dbReference type="InterPro" id="IPR002048">
    <property type="entry name" value="EF_hand_dom"/>
</dbReference>
<proteinExistence type="evidence at transcript level"/>
<dbReference type="GO" id="GO:0016460">
    <property type="term" value="C:myosin II complex"/>
    <property type="evidence" value="ECO:0007669"/>
    <property type="project" value="TreeGrafter"/>
</dbReference>
<dbReference type="InterPro" id="IPR011992">
    <property type="entry name" value="EF-hand-dom_pair"/>
</dbReference>
<evidence type="ECO:0000259" key="2">
    <source>
        <dbReference type="PROSITE" id="PS50222"/>
    </source>
</evidence>